<sequence>MALSGYIFAVLTVATVHAVNQYQNQYGNFQNNHGFRQPLFPTIPIPNMQPLVFPTFPAFPTFSPQDVINRNVGPGENYNGVAISSSSFSQMGPDGKVIRNGGTKIITNRNGVVEEYDYPVSADSKTNIRSPSLPLPVMIPQLKPLKLPALPFPIIKPPPLPILQIPQLKTFISIPPVNIPLPRVPSVDPTIIRSYKPGQDEQFTGRSIVSYRHSSNINGDKTSGGVDTIISNDNGVVNKKTYKYGDLNDKNEY</sequence>
<reference evidence="2 3" key="1">
    <citation type="submission" date="2023-11" db="EMBL/GenBank/DDBJ databases">
        <authorList>
            <person name="Okamura Y."/>
        </authorList>
    </citation>
    <scope>NUCLEOTIDE SEQUENCE [LARGE SCALE GENOMIC DNA]</scope>
</reference>
<dbReference type="AlphaFoldDB" id="A0AAV1J5X1"/>
<keyword evidence="3" id="KW-1185">Reference proteome</keyword>
<evidence type="ECO:0000256" key="1">
    <source>
        <dbReference type="SAM" id="SignalP"/>
    </source>
</evidence>
<evidence type="ECO:0000313" key="2">
    <source>
        <dbReference type="EMBL" id="CAK1544504.1"/>
    </source>
</evidence>
<evidence type="ECO:0008006" key="4">
    <source>
        <dbReference type="Google" id="ProtNLM"/>
    </source>
</evidence>
<dbReference type="Proteomes" id="UP001497472">
    <property type="component" value="Unassembled WGS sequence"/>
</dbReference>
<protein>
    <recommendedName>
        <fullName evidence="4">Seroin transcript 1A</fullName>
    </recommendedName>
</protein>
<keyword evidence="1" id="KW-0732">Signal</keyword>
<accession>A0AAV1J5X1</accession>
<proteinExistence type="predicted"/>
<evidence type="ECO:0000313" key="3">
    <source>
        <dbReference type="Proteomes" id="UP001497472"/>
    </source>
</evidence>
<comment type="caution">
    <text evidence="2">The sequence shown here is derived from an EMBL/GenBank/DDBJ whole genome shotgun (WGS) entry which is preliminary data.</text>
</comment>
<dbReference type="EMBL" id="CAVLEF010000005">
    <property type="protein sequence ID" value="CAK1544504.1"/>
    <property type="molecule type" value="Genomic_DNA"/>
</dbReference>
<gene>
    <name evidence="2" type="ORF">LNINA_LOCUS4241</name>
</gene>
<organism evidence="2 3">
    <name type="scientific">Leptosia nina</name>
    <dbReference type="NCBI Taxonomy" id="320188"/>
    <lineage>
        <taxon>Eukaryota</taxon>
        <taxon>Metazoa</taxon>
        <taxon>Ecdysozoa</taxon>
        <taxon>Arthropoda</taxon>
        <taxon>Hexapoda</taxon>
        <taxon>Insecta</taxon>
        <taxon>Pterygota</taxon>
        <taxon>Neoptera</taxon>
        <taxon>Endopterygota</taxon>
        <taxon>Lepidoptera</taxon>
        <taxon>Glossata</taxon>
        <taxon>Ditrysia</taxon>
        <taxon>Papilionoidea</taxon>
        <taxon>Pieridae</taxon>
        <taxon>Pierinae</taxon>
        <taxon>Leptosia</taxon>
    </lineage>
</organism>
<feature type="signal peptide" evidence="1">
    <location>
        <begin position="1"/>
        <end position="18"/>
    </location>
</feature>
<feature type="chain" id="PRO_5043348258" description="Seroin transcript 1A" evidence="1">
    <location>
        <begin position="19"/>
        <end position="253"/>
    </location>
</feature>
<name>A0AAV1J5X1_9NEOP</name>